<name>A0ABZ2KFA5_9BACT</name>
<dbReference type="RefSeq" id="WP_394847355.1">
    <property type="nucleotide sequence ID" value="NZ_CP089982.1"/>
</dbReference>
<sequence length="106" mass="11822">MFSSELQTNRACRALLALMRLEHMWTPKGPTIDAIDIYQRNGAGLSTSERAVFLAAWAFYDRPSPLLFSELFLLGTGATEAICSLLVALARGPREIDKWLGTYERA</sequence>
<evidence type="ECO:0000313" key="1">
    <source>
        <dbReference type="EMBL" id="WXA96739.1"/>
    </source>
</evidence>
<keyword evidence="2" id="KW-1185">Reference proteome</keyword>
<organism evidence="1 2">
    <name type="scientific">Pendulispora brunnea</name>
    <dbReference type="NCBI Taxonomy" id="2905690"/>
    <lineage>
        <taxon>Bacteria</taxon>
        <taxon>Pseudomonadati</taxon>
        <taxon>Myxococcota</taxon>
        <taxon>Myxococcia</taxon>
        <taxon>Myxococcales</taxon>
        <taxon>Sorangiineae</taxon>
        <taxon>Pendulisporaceae</taxon>
        <taxon>Pendulispora</taxon>
    </lineage>
</organism>
<gene>
    <name evidence="1" type="ORF">LZC95_07805</name>
</gene>
<dbReference type="EMBL" id="CP089982">
    <property type="protein sequence ID" value="WXA96739.1"/>
    <property type="molecule type" value="Genomic_DNA"/>
</dbReference>
<accession>A0ABZ2KFA5</accession>
<proteinExistence type="predicted"/>
<protein>
    <submittedName>
        <fullName evidence="1">Uncharacterized protein</fullName>
    </submittedName>
</protein>
<dbReference type="Proteomes" id="UP001379533">
    <property type="component" value="Chromosome"/>
</dbReference>
<reference evidence="1 2" key="1">
    <citation type="submission" date="2021-12" db="EMBL/GenBank/DDBJ databases">
        <title>Discovery of the Pendulisporaceae a myxobacterial family with distinct sporulation behavior and unique specialized metabolism.</title>
        <authorList>
            <person name="Garcia R."/>
            <person name="Popoff A."/>
            <person name="Bader C.D."/>
            <person name="Loehr J."/>
            <person name="Walesch S."/>
            <person name="Walt C."/>
            <person name="Boldt J."/>
            <person name="Bunk B."/>
            <person name="Haeckl F.J.F.P.J."/>
            <person name="Gunesch A.P."/>
            <person name="Birkelbach J."/>
            <person name="Nuebel U."/>
            <person name="Pietschmann T."/>
            <person name="Bach T."/>
            <person name="Mueller R."/>
        </authorList>
    </citation>
    <scope>NUCLEOTIDE SEQUENCE [LARGE SCALE GENOMIC DNA]</scope>
    <source>
        <strain evidence="1 2">MSr12523</strain>
    </source>
</reference>
<evidence type="ECO:0000313" key="2">
    <source>
        <dbReference type="Proteomes" id="UP001379533"/>
    </source>
</evidence>